<protein>
    <submittedName>
        <fullName evidence="2">Uncharacterized protein</fullName>
    </submittedName>
</protein>
<evidence type="ECO:0000313" key="3">
    <source>
        <dbReference type="Proteomes" id="UP001317742"/>
    </source>
</evidence>
<dbReference type="Proteomes" id="UP001317742">
    <property type="component" value="Chromosome"/>
</dbReference>
<proteinExistence type="predicted"/>
<sequence>MSDVKLPKQVEEQGKRADEAAEAMMAGKTDPKGDGTPGEPAPESEPAAAPGPEPSSEPGTPEPEPAKAPDDLAALRHQLDVLQGKYDAEVPTLSREKRRLQGLVNDLTGQNTALQSQLETALVAANANPAGGTDVAEPHGNINPEDMADYGDEFVTMARENNELKAQVETMSSKLDELTGQVGSVVQTTTQTSYEKFTNKLNDELSDWDAINNDPDFISYLDDEGTLTVFQAHAQNHDVAKTVKFMRRFVAESGKSYGTDPMPPASPAAPAPTPVLAQAPTPQPSVEPSSQGALDVDPQQQGLNYTTSQVKEFYQKFALAGAGGAFRPFNVGSLVVNTKADADRIDSDITLAGMQGRVLEG</sequence>
<feature type="region of interest" description="Disordered" evidence="1">
    <location>
        <begin position="1"/>
        <end position="75"/>
    </location>
</feature>
<feature type="compositionally biased region" description="Basic and acidic residues" evidence="1">
    <location>
        <begin position="1"/>
        <end position="19"/>
    </location>
</feature>
<feature type="region of interest" description="Disordered" evidence="1">
    <location>
        <begin position="256"/>
        <end position="298"/>
    </location>
</feature>
<keyword evidence="3" id="KW-1185">Reference proteome</keyword>
<evidence type="ECO:0000256" key="1">
    <source>
        <dbReference type="SAM" id="MobiDB-lite"/>
    </source>
</evidence>
<feature type="compositionally biased region" description="Pro residues" evidence="1">
    <location>
        <begin position="49"/>
        <end position="63"/>
    </location>
</feature>
<accession>A0ABM8AWM1</accession>
<organism evidence="2 3">
    <name type="scientific">Pseudodesulfovibrio nedwellii</name>
    <dbReference type="NCBI Taxonomy" id="2973072"/>
    <lineage>
        <taxon>Bacteria</taxon>
        <taxon>Pseudomonadati</taxon>
        <taxon>Thermodesulfobacteriota</taxon>
        <taxon>Desulfovibrionia</taxon>
        <taxon>Desulfovibrionales</taxon>
        <taxon>Desulfovibrionaceae</taxon>
    </lineage>
</organism>
<reference evidence="2 3" key="1">
    <citation type="submission" date="2022-08" db="EMBL/GenBank/DDBJ databases">
        <title>Genome Sequence of the sulphate-reducing bacterium, Pseudodesulfovibrio sp. SYK.</title>
        <authorList>
            <person name="Kondo R."/>
            <person name="Kataoka T."/>
        </authorList>
    </citation>
    <scope>NUCLEOTIDE SEQUENCE [LARGE SCALE GENOMIC DNA]</scope>
    <source>
        <strain evidence="2 3">SYK</strain>
    </source>
</reference>
<feature type="compositionally biased region" description="Polar residues" evidence="1">
    <location>
        <begin position="286"/>
        <end position="298"/>
    </location>
</feature>
<evidence type="ECO:0000313" key="2">
    <source>
        <dbReference type="EMBL" id="BDQ35925.1"/>
    </source>
</evidence>
<dbReference type="EMBL" id="AP026709">
    <property type="protein sequence ID" value="BDQ35925.1"/>
    <property type="molecule type" value="Genomic_DNA"/>
</dbReference>
<feature type="compositionally biased region" description="Basic and acidic residues" evidence="1">
    <location>
        <begin position="64"/>
        <end position="75"/>
    </location>
</feature>
<name>A0ABM8AWM1_9BACT</name>
<feature type="compositionally biased region" description="Pro residues" evidence="1">
    <location>
        <begin position="261"/>
        <end position="273"/>
    </location>
</feature>
<gene>
    <name evidence="2" type="ORF">SYK_02850</name>
</gene>
<dbReference type="RefSeq" id="WP_281761854.1">
    <property type="nucleotide sequence ID" value="NZ_AP026709.1"/>
</dbReference>